<dbReference type="InterPro" id="IPR001444">
    <property type="entry name" value="Flag_bb_rod_N"/>
</dbReference>
<organism evidence="7 8">
    <name type="scientific">Rhizobium aquaticum</name>
    <dbReference type="NCBI Taxonomy" id="1549636"/>
    <lineage>
        <taxon>Bacteria</taxon>
        <taxon>Pseudomonadati</taxon>
        <taxon>Pseudomonadota</taxon>
        <taxon>Alphaproteobacteria</taxon>
        <taxon>Hyphomicrobiales</taxon>
        <taxon>Rhizobiaceae</taxon>
        <taxon>Rhizobium/Agrobacterium group</taxon>
        <taxon>Rhizobium</taxon>
    </lineage>
</organism>
<sequence length="119" mass="12296">MSSISTAMNTALSGMLAQQQRAASTANNVANALTPSYDRLVTSTKPNAGGGVSATTTRSGAATSPESSNVDMAQEAVDMIETTMAYKANVSVFEAGADMWEALSTVLREKDENGNGQGR</sequence>
<evidence type="ECO:0000256" key="1">
    <source>
        <dbReference type="ARBA" id="ARBA00004117"/>
    </source>
</evidence>
<evidence type="ECO:0000256" key="4">
    <source>
        <dbReference type="SAM" id="MobiDB-lite"/>
    </source>
</evidence>
<comment type="caution">
    <text evidence="7">The sequence shown here is derived from an EMBL/GenBank/DDBJ whole genome shotgun (WGS) entry which is preliminary data.</text>
</comment>
<protein>
    <submittedName>
        <fullName evidence="7">Flagellar basal-body rod protein FlgC</fullName>
    </submittedName>
</protein>
<evidence type="ECO:0000259" key="6">
    <source>
        <dbReference type="Pfam" id="PF06429"/>
    </source>
</evidence>
<dbReference type="Proteomes" id="UP001549047">
    <property type="component" value="Unassembled WGS sequence"/>
</dbReference>
<dbReference type="PANTHER" id="PTHR30435:SF19">
    <property type="entry name" value="FLAGELLAR BASAL-BODY ROD PROTEIN FLGG"/>
    <property type="match status" value="1"/>
</dbReference>
<dbReference type="Pfam" id="PF00460">
    <property type="entry name" value="Flg_bb_rod"/>
    <property type="match status" value="1"/>
</dbReference>
<dbReference type="RefSeq" id="WP_354555395.1">
    <property type="nucleotide sequence ID" value="NZ_JBEPMB010000001.1"/>
</dbReference>
<keyword evidence="7" id="KW-0282">Flagellum</keyword>
<evidence type="ECO:0000313" key="7">
    <source>
        <dbReference type="EMBL" id="MET3612861.1"/>
    </source>
</evidence>
<comment type="similarity">
    <text evidence="2">Belongs to the flagella basal body rod proteins family.</text>
</comment>
<comment type="subcellular location">
    <subcellularLocation>
        <location evidence="1">Bacterial flagellum basal body</location>
    </subcellularLocation>
</comment>
<dbReference type="InterPro" id="IPR010930">
    <property type="entry name" value="Flg_bb/hook_C_dom"/>
</dbReference>
<dbReference type="EMBL" id="JBEPMB010000001">
    <property type="protein sequence ID" value="MET3612861.1"/>
    <property type="molecule type" value="Genomic_DNA"/>
</dbReference>
<feature type="domain" description="Flagellar basal-body/hook protein C-terminal" evidence="6">
    <location>
        <begin position="66"/>
        <end position="104"/>
    </location>
</feature>
<feature type="region of interest" description="Disordered" evidence="4">
    <location>
        <begin position="40"/>
        <end position="70"/>
    </location>
</feature>
<feature type="domain" description="Flagellar basal body rod protein N-terminal" evidence="5">
    <location>
        <begin position="8"/>
        <end position="35"/>
    </location>
</feature>
<keyword evidence="3" id="KW-0975">Bacterial flagellum</keyword>
<feature type="compositionally biased region" description="Low complexity" evidence="4">
    <location>
        <begin position="53"/>
        <end position="64"/>
    </location>
</feature>
<name>A0ABV2IWK3_9HYPH</name>
<evidence type="ECO:0000313" key="8">
    <source>
        <dbReference type="Proteomes" id="UP001549047"/>
    </source>
</evidence>
<keyword evidence="8" id="KW-1185">Reference proteome</keyword>
<proteinExistence type="inferred from homology"/>
<dbReference type="Pfam" id="PF06429">
    <property type="entry name" value="Flg_bbr_C"/>
    <property type="match status" value="1"/>
</dbReference>
<evidence type="ECO:0000256" key="2">
    <source>
        <dbReference type="ARBA" id="ARBA00009677"/>
    </source>
</evidence>
<evidence type="ECO:0000259" key="5">
    <source>
        <dbReference type="Pfam" id="PF00460"/>
    </source>
</evidence>
<dbReference type="PANTHER" id="PTHR30435">
    <property type="entry name" value="FLAGELLAR PROTEIN"/>
    <property type="match status" value="1"/>
</dbReference>
<keyword evidence="7" id="KW-0969">Cilium</keyword>
<evidence type="ECO:0000256" key="3">
    <source>
        <dbReference type="ARBA" id="ARBA00023143"/>
    </source>
</evidence>
<keyword evidence="7" id="KW-0966">Cell projection</keyword>
<gene>
    <name evidence="7" type="ORF">ABID16_001166</name>
</gene>
<accession>A0ABV2IWK3</accession>
<reference evidence="7 8" key="1">
    <citation type="submission" date="2024-06" db="EMBL/GenBank/DDBJ databases">
        <title>Genomic Encyclopedia of Type Strains, Phase IV (KMG-IV): sequencing the most valuable type-strain genomes for metagenomic binning, comparative biology and taxonomic classification.</title>
        <authorList>
            <person name="Goeker M."/>
        </authorList>
    </citation>
    <scope>NUCLEOTIDE SEQUENCE [LARGE SCALE GENOMIC DNA]</scope>
    <source>
        <strain evidence="7 8">DSM 29780</strain>
    </source>
</reference>